<protein>
    <submittedName>
        <fullName evidence="2">Uncharacterized protein</fullName>
    </submittedName>
</protein>
<name>A0AAD7EFE8_9AGAR</name>
<feature type="signal peptide" evidence="1">
    <location>
        <begin position="1"/>
        <end position="23"/>
    </location>
</feature>
<evidence type="ECO:0000256" key="1">
    <source>
        <dbReference type="SAM" id="SignalP"/>
    </source>
</evidence>
<accession>A0AAD7EFE8</accession>
<comment type="caution">
    <text evidence="2">The sequence shown here is derived from an EMBL/GenBank/DDBJ whole genome shotgun (WGS) entry which is preliminary data.</text>
</comment>
<dbReference type="AlphaFoldDB" id="A0AAD7EFE8"/>
<dbReference type="Proteomes" id="UP001218218">
    <property type="component" value="Unassembled WGS sequence"/>
</dbReference>
<reference evidence="2" key="1">
    <citation type="submission" date="2023-03" db="EMBL/GenBank/DDBJ databases">
        <title>Massive genome expansion in bonnet fungi (Mycena s.s.) driven by repeated elements and novel gene families across ecological guilds.</title>
        <authorList>
            <consortium name="Lawrence Berkeley National Laboratory"/>
            <person name="Harder C.B."/>
            <person name="Miyauchi S."/>
            <person name="Viragh M."/>
            <person name="Kuo A."/>
            <person name="Thoen E."/>
            <person name="Andreopoulos B."/>
            <person name="Lu D."/>
            <person name="Skrede I."/>
            <person name="Drula E."/>
            <person name="Henrissat B."/>
            <person name="Morin E."/>
            <person name="Kohler A."/>
            <person name="Barry K."/>
            <person name="LaButti K."/>
            <person name="Morin E."/>
            <person name="Salamov A."/>
            <person name="Lipzen A."/>
            <person name="Mereny Z."/>
            <person name="Hegedus B."/>
            <person name="Baldrian P."/>
            <person name="Stursova M."/>
            <person name="Weitz H."/>
            <person name="Taylor A."/>
            <person name="Grigoriev I.V."/>
            <person name="Nagy L.G."/>
            <person name="Martin F."/>
            <person name="Kauserud H."/>
        </authorList>
    </citation>
    <scope>NUCLEOTIDE SEQUENCE</scope>
    <source>
        <strain evidence="2">CBHHK002</strain>
    </source>
</reference>
<dbReference type="EMBL" id="JARIHO010000054">
    <property type="protein sequence ID" value="KAJ7319428.1"/>
    <property type="molecule type" value="Genomic_DNA"/>
</dbReference>
<feature type="chain" id="PRO_5042141595" evidence="1">
    <location>
        <begin position="24"/>
        <end position="151"/>
    </location>
</feature>
<gene>
    <name evidence="2" type="ORF">DFH08DRAFT_1086291</name>
</gene>
<organism evidence="2 3">
    <name type="scientific">Mycena albidolilacea</name>
    <dbReference type="NCBI Taxonomy" id="1033008"/>
    <lineage>
        <taxon>Eukaryota</taxon>
        <taxon>Fungi</taxon>
        <taxon>Dikarya</taxon>
        <taxon>Basidiomycota</taxon>
        <taxon>Agaricomycotina</taxon>
        <taxon>Agaricomycetes</taxon>
        <taxon>Agaricomycetidae</taxon>
        <taxon>Agaricales</taxon>
        <taxon>Marasmiineae</taxon>
        <taxon>Mycenaceae</taxon>
        <taxon>Mycena</taxon>
    </lineage>
</organism>
<keyword evidence="1" id="KW-0732">Signal</keyword>
<evidence type="ECO:0000313" key="3">
    <source>
        <dbReference type="Proteomes" id="UP001218218"/>
    </source>
</evidence>
<sequence>MFGLTTILSASVSLLLASQSVIASPKPYTTHSLQLSVRADSEDPDIVPACETPCFKLEDTIDNSTSIATTCTQSIMSMFEQCFDCEAKNGAATVQFLQDSVNSFVASCADSDHPVKNITVAAKNTNGGERVAVGMVASFVVGLTAMSLAAL</sequence>
<evidence type="ECO:0000313" key="2">
    <source>
        <dbReference type="EMBL" id="KAJ7319428.1"/>
    </source>
</evidence>
<keyword evidence="3" id="KW-1185">Reference proteome</keyword>
<proteinExistence type="predicted"/>